<protein>
    <submittedName>
        <fullName evidence="1">Putative lipoprotein</fullName>
    </submittedName>
</protein>
<keyword evidence="1" id="KW-0449">Lipoprotein</keyword>
<evidence type="ECO:0000313" key="2">
    <source>
        <dbReference type="Proteomes" id="UP000006901"/>
    </source>
</evidence>
<geneLocation type="plasmid" evidence="1 2">
    <name>ZS7_lp25</name>
</geneLocation>
<evidence type="ECO:0000313" key="1">
    <source>
        <dbReference type="EMBL" id="ACK74198.1"/>
    </source>
</evidence>
<reference evidence="1 2" key="1">
    <citation type="journal article" date="2011" name="J. Bacteriol.">
        <title>Whole-genome sequences of thirteen isolates of Borrelia burgdorferi.</title>
        <authorList>
            <person name="Schutzer S.E."/>
            <person name="Fraser-Liggett C.M."/>
            <person name="Casjens S.R."/>
            <person name="Qiu W.G."/>
            <person name="Dunn J.J."/>
            <person name="Mongodin E.F."/>
            <person name="Luft B.J."/>
        </authorList>
    </citation>
    <scope>NUCLEOTIDE SEQUENCE [LARGE SCALE GENOMIC DNA]</scope>
    <source>
        <strain evidence="1 2">ZS7</strain>
        <plasmid evidence="1 2">ZS7_lp25</plasmid>
    </source>
</reference>
<gene>
    <name evidence="1" type="ordered locus">BbuZS7_E05</name>
</gene>
<accession>A0A0H3C137</accession>
<keyword evidence="1" id="KW-0614">Plasmid</keyword>
<organism evidence="1 2">
    <name type="scientific">Borreliella burgdorferi (strain ZS7)</name>
    <name type="common">Borrelia burgdorferi</name>
    <dbReference type="NCBI Taxonomy" id="445985"/>
    <lineage>
        <taxon>Bacteria</taxon>
        <taxon>Pseudomonadati</taxon>
        <taxon>Spirochaetota</taxon>
        <taxon>Spirochaetia</taxon>
        <taxon>Spirochaetales</taxon>
        <taxon>Borreliaceae</taxon>
        <taxon>Borreliella</taxon>
    </lineage>
</organism>
<dbReference type="EMBL" id="CP001198">
    <property type="protein sequence ID" value="ACK74198.1"/>
    <property type="molecule type" value="Genomic_DNA"/>
</dbReference>
<dbReference type="PROSITE" id="PS51257">
    <property type="entry name" value="PROKAR_LIPOPROTEIN"/>
    <property type="match status" value="1"/>
</dbReference>
<dbReference type="KEGG" id="bbz:BbuZS7_E05"/>
<dbReference type="AlphaFoldDB" id="A0A0H3C137"/>
<proteinExistence type="predicted"/>
<name>A0A0H3C137_BORBZ</name>
<sequence>MQKNVYCFIIFVLISSCNNYANDKGLKRVKEYLEKEAKVFLCLSNFVL</sequence>
<dbReference type="HOGENOM" id="CLU_3150100_0_0_12"/>
<dbReference type="Proteomes" id="UP000006901">
    <property type="component" value="Plasmid ZS7_lp25"/>
</dbReference>